<comment type="caution">
    <text evidence="8">The sequence shown here is derived from an EMBL/GenBank/DDBJ whole genome shotgun (WGS) entry which is preliminary data.</text>
</comment>
<feature type="transmembrane region" description="Helical" evidence="7">
    <location>
        <begin position="243"/>
        <end position="261"/>
    </location>
</feature>
<evidence type="ECO:0000256" key="3">
    <source>
        <dbReference type="ARBA" id="ARBA00022475"/>
    </source>
</evidence>
<keyword evidence="3" id="KW-1003">Cell membrane</keyword>
<feature type="transmembrane region" description="Helical" evidence="7">
    <location>
        <begin position="59"/>
        <end position="76"/>
    </location>
</feature>
<keyword evidence="5 7" id="KW-1133">Transmembrane helix</keyword>
<feature type="transmembrane region" description="Helical" evidence="7">
    <location>
        <begin position="143"/>
        <end position="167"/>
    </location>
</feature>
<gene>
    <name evidence="8" type="ORF">VRS74_04630</name>
</gene>
<evidence type="ECO:0000256" key="1">
    <source>
        <dbReference type="ARBA" id="ARBA00004651"/>
    </source>
</evidence>
<reference evidence="8 9" key="1">
    <citation type="submission" date="2024-01" db="EMBL/GenBank/DDBJ databases">
        <title>The genome sequence of Erythrobacteraceae sp. strain 1XM1-14.</title>
        <authorList>
            <person name="Liu Y."/>
        </authorList>
    </citation>
    <scope>NUCLEOTIDE SEQUENCE [LARGE SCALE GENOMIC DNA]</scope>
    <source>
        <strain evidence="8 9">1XM1-14</strain>
    </source>
</reference>
<dbReference type="EMBL" id="JAZDQV010000003">
    <property type="protein sequence ID" value="MEE1876968.1"/>
    <property type="molecule type" value="Genomic_DNA"/>
</dbReference>
<keyword evidence="9" id="KW-1185">Reference proteome</keyword>
<evidence type="ECO:0000313" key="9">
    <source>
        <dbReference type="Proteomes" id="UP001343492"/>
    </source>
</evidence>
<name>A0ABU7GDP1_9SPHN</name>
<feature type="transmembrane region" description="Helical" evidence="7">
    <location>
        <begin position="338"/>
        <end position="360"/>
    </location>
</feature>
<evidence type="ECO:0000256" key="5">
    <source>
        <dbReference type="ARBA" id="ARBA00022989"/>
    </source>
</evidence>
<dbReference type="RefSeq" id="WP_354144070.1">
    <property type="nucleotide sequence ID" value="NZ_JAZDQV010000003.1"/>
</dbReference>
<evidence type="ECO:0000256" key="7">
    <source>
        <dbReference type="SAM" id="Phobius"/>
    </source>
</evidence>
<feature type="transmembrane region" description="Helical" evidence="7">
    <location>
        <begin position="114"/>
        <end position="137"/>
    </location>
</feature>
<dbReference type="PANTHER" id="PTHR30106:SF2">
    <property type="entry name" value="UPF0324 INNER MEMBRANE PROTEIN YEIH"/>
    <property type="match status" value="1"/>
</dbReference>
<feature type="transmembrane region" description="Helical" evidence="7">
    <location>
        <begin position="312"/>
        <end position="331"/>
    </location>
</feature>
<protein>
    <submittedName>
        <fullName evidence="8">Sulfate exporter family transporter</fullName>
    </submittedName>
</protein>
<dbReference type="PANTHER" id="PTHR30106">
    <property type="entry name" value="INNER MEMBRANE PROTEIN YEIH-RELATED"/>
    <property type="match status" value="1"/>
</dbReference>
<feature type="transmembrane region" description="Helical" evidence="7">
    <location>
        <begin position="88"/>
        <end position="107"/>
    </location>
</feature>
<keyword evidence="4 7" id="KW-0812">Transmembrane</keyword>
<dbReference type="Pfam" id="PF03601">
    <property type="entry name" value="Cons_hypoth698"/>
    <property type="match status" value="1"/>
</dbReference>
<feature type="transmembrane region" description="Helical" evidence="7">
    <location>
        <begin position="179"/>
        <end position="198"/>
    </location>
</feature>
<evidence type="ECO:0000313" key="8">
    <source>
        <dbReference type="EMBL" id="MEE1876968.1"/>
    </source>
</evidence>
<evidence type="ECO:0000256" key="2">
    <source>
        <dbReference type="ARBA" id="ARBA00007977"/>
    </source>
</evidence>
<feature type="transmembrane region" description="Helical" evidence="7">
    <location>
        <begin position="273"/>
        <end position="292"/>
    </location>
</feature>
<evidence type="ECO:0000256" key="6">
    <source>
        <dbReference type="ARBA" id="ARBA00023136"/>
    </source>
</evidence>
<sequence>MTRRDPEPALYAGDLFGEIYQSQQVEPPVAATPRTLAPGLVTCLIAALAAMWLAEHYGFPAILLGLLIGLALNFLSEHPALGQGLDFAARHFLRFGIVLLGMQVTLAQIGGIGWLPFAGLLAIMASAFGAALLGARIVGQGRYAGVLAGGATAICGASAALALYGVIGRDRLDQSRFTITLVGIALASALALSLYPLIAETLGLNDAQAGYLVGASIHDVAQAIGGGFAISDAAGAQATIIKLARVALLAPVVALVALWLGEAGRGEAGPRPAWRRISLPWFIVAFLLLVVLNSFAPMPDGFAEGGLAASKFLLLLAVTATAMRSQLLLLIEAGWRPLVPVMAATLASFATALLVSVTLIG</sequence>
<comment type="subcellular location">
    <subcellularLocation>
        <location evidence="1">Cell membrane</location>
        <topology evidence="1">Multi-pass membrane protein</topology>
    </subcellularLocation>
</comment>
<dbReference type="InterPro" id="IPR018383">
    <property type="entry name" value="UPF0324_pro"/>
</dbReference>
<dbReference type="Proteomes" id="UP001343492">
    <property type="component" value="Unassembled WGS sequence"/>
</dbReference>
<accession>A0ABU7GDP1</accession>
<comment type="similarity">
    <text evidence="2">Belongs to the UPF0324 family.</text>
</comment>
<keyword evidence="6 7" id="KW-0472">Membrane</keyword>
<evidence type="ECO:0000256" key="4">
    <source>
        <dbReference type="ARBA" id="ARBA00022692"/>
    </source>
</evidence>
<organism evidence="8 9">
    <name type="scientific">Altererythrobacter litoralis</name>
    <dbReference type="NCBI Taxonomy" id="3113904"/>
    <lineage>
        <taxon>Bacteria</taxon>
        <taxon>Pseudomonadati</taxon>
        <taxon>Pseudomonadota</taxon>
        <taxon>Alphaproteobacteria</taxon>
        <taxon>Sphingomonadales</taxon>
        <taxon>Erythrobacteraceae</taxon>
        <taxon>Altererythrobacter</taxon>
    </lineage>
</organism>
<proteinExistence type="inferred from homology"/>